<evidence type="ECO:0000313" key="2">
    <source>
        <dbReference type="EMBL" id="GJS76164.1"/>
    </source>
</evidence>
<feature type="region of interest" description="Disordered" evidence="1">
    <location>
        <begin position="282"/>
        <end position="365"/>
    </location>
</feature>
<feature type="compositionally biased region" description="Acidic residues" evidence="1">
    <location>
        <begin position="329"/>
        <end position="365"/>
    </location>
</feature>
<proteinExistence type="predicted"/>
<feature type="compositionally biased region" description="Low complexity" evidence="1">
    <location>
        <begin position="282"/>
        <end position="302"/>
    </location>
</feature>
<accession>A0ABQ4YEE9</accession>
<keyword evidence="3" id="KW-1185">Reference proteome</keyword>
<comment type="caution">
    <text evidence="2">The sequence shown here is derived from an EMBL/GenBank/DDBJ whole genome shotgun (WGS) entry which is preliminary data.</text>
</comment>
<evidence type="ECO:0000313" key="3">
    <source>
        <dbReference type="Proteomes" id="UP001151760"/>
    </source>
</evidence>
<evidence type="ECO:0000256" key="1">
    <source>
        <dbReference type="SAM" id="MobiDB-lite"/>
    </source>
</evidence>
<sequence>KDLFETKAKGRSDGKAKEKILVLIPETTFVGVESRVLIPETTFVGVESRVLIPETTVWDTLVYPSDTLVILRAFAISPLGLRGSIRGYMKGYGEGGTSVFKSKELYAWKDEVLFVLVLMAAVNWCLIRSLVVEAVLGSDGGWEACKKEKLISQLEVTIVGGLTEILLIDKANKHILPKKPELNDDMYNWVIAKYGKPNTWIDFQFHSIANDVYTTFFEKAEPEIAQPEKVEAETVKPETAEPEKPDVPECSKKADVQECSNIKEKHDQQDVHPDTYVIEIGSSSSELECSSTSELECSSTSEKSPGLMKMTVSQKGPSKDLLNWYEDVNNQDDEEIDEDDDETDEQDDEIDEEAEDGKDDSDDEL</sequence>
<feature type="non-terminal residue" evidence="2">
    <location>
        <position position="1"/>
    </location>
</feature>
<dbReference type="Proteomes" id="UP001151760">
    <property type="component" value="Unassembled WGS sequence"/>
</dbReference>
<protein>
    <submittedName>
        <fullName evidence="2">Uncharacterized protein</fullName>
    </submittedName>
</protein>
<name>A0ABQ4YEE9_9ASTR</name>
<organism evidence="2 3">
    <name type="scientific">Tanacetum coccineum</name>
    <dbReference type="NCBI Taxonomy" id="301880"/>
    <lineage>
        <taxon>Eukaryota</taxon>
        <taxon>Viridiplantae</taxon>
        <taxon>Streptophyta</taxon>
        <taxon>Embryophyta</taxon>
        <taxon>Tracheophyta</taxon>
        <taxon>Spermatophyta</taxon>
        <taxon>Magnoliopsida</taxon>
        <taxon>eudicotyledons</taxon>
        <taxon>Gunneridae</taxon>
        <taxon>Pentapetalae</taxon>
        <taxon>asterids</taxon>
        <taxon>campanulids</taxon>
        <taxon>Asterales</taxon>
        <taxon>Asteraceae</taxon>
        <taxon>Asteroideae</taxon>
        <taxon>Anthemideae</taxon>
        <taxon>Anthemidinae</taxon>
        <taxon>Tanacetum</taxon>
    </lineage>
</organism>
<dbReference type="EMBL" id="BQNB010010355">
    <property type="protein sequence ID" value="GJS76164.1"/>
    <property type="molecule type" value="Genomic_DNA"/>
</dbReference>
<feature type="region of interest" description="Disordered" evidence="1">
    <location>
        <begin position="228"/>
        <end position="251"/>
    </location>
</feature>
<gene>
    <name evidence="2" type="ORF">Tco_0726045</name>
</gene>
<reference evidence="2" key="1">
    <citation type="journal article" date="2022" name="Int. J. Mol. Sci.">
        <title>Draft Genome of Tanacetum Coccineum: Genomic Comparison of Closely Related Tanacetum-Family Plants.</title>
        <authorList>
            <person name="Yamashiro T."/>
            <person name="Shiraishi A."/>
            <person name="Nakayama K."/>
            <person name="Satake H."/>
        </authorList>
    </citation>
    <scope>NUCLEOTIDE SEQUENCE</scope>
</reference>
<reference evidence="2" key="2">
    <citation type="submission" date="2022-01" db="EMBL/GenBank/DDBJ databases">
        <authorList>
            <person name="Yamashiro T."/>
            <person name="Shiraishi A."/>
            <person name="Satake H."/>
            <person name="Nakayama K."/>
        </authorList>
    </citation>
    <scope>NUCLEOTIDE SEQUENCE</scope>
</reference>